<organism evidence="1 2">
    <name type="scientific">Candidatus Nitrotoga arctica</name>
    <dbReference type="NCBI Taxonomy" id="453162"/>
    <lineage>
        <taxon>Bacteria</taxon>
        <taxon>Pseudomonadati</taxon>
        <taxon>Pseudomonadota</taxon>
        <taxon>Betaproteobacteria</taxon>
        <taxon>Nitrosomonadales</taxon>
        <taxon>Gallionellaceae</taxon>
        <taxon>Candidatus Nitrotoga</taxon>
    </lineage>
</organism>
<dbReference type="Gene3D" id="3.40.190.10">
    <property type="entry name" value="Periplasmic binding protein-like II"/>
    <property type="match status" value="1"/>
</dbReference>
<protein>
    <submittedName>
        <fullName evidence="1">Uncharacterized protein</fullName>
    </submittedName>
</protein>
<name>A0ABN8ARB3_9PROT</name>
<reference evidence="1 2" key="1">
    <citation type="submission" date="2021-10" db="EMBL/GenBank/DDBJ databases">
        <authorList>
            <person name="Koch H."/>
        </authorList>
    </citation>
    <scope>NUCLEOTIDE SEQUENCE [LARGE SCALE GENOMIC DNA]</scope>
    <source>
        <strain evidence="1">6680</strain>
    </source>
</reference>
<gene>
    <name evidence="1" type="ORF">NTG6680_1724</name>
</gene>
<dbReference type="EMBL" id="OU912926">
    <property type="protein sequence ID" value="CAG9932977.1"/>
    <property type="molecule type" value="Genomic_DNA"/>
</dbReference>
<evidence type="ECO:0000313" key="1">
    <source>
        <dbReference type="EMBL" id="CAG9932977.1"/>
    </source>
</evidence>
<dbReference type="Proteomes" id="UP000839052">
    <property type="component" value="Chromosome"/>
</dbReference>
<sequence length="50" mass="5810">MEQKNISADDYILFATFIEIYPEIQLDLDLSSRRVDLIGERFEPFACGEP</sequence>
<accession>A0ABN8ARB3</accession>
<proteinExistence type="predicted"/>
<keyword evidence="2" id="KW-1185">Reference proteome</keyword>
<dbReference type="RefSeq" id="WP_239796837.1">
    <property type="nucleotide sequence ID" value="NZ_OU912926.1"/>
</dbReference>
<evidence type="ECO:0000313" key="2">
    <source>
        <dbReference type="Proteomes" id="UP000839052"/>
    </source>
</evidence>